<organism evidence="2 3">
    <name type="scientific">Lentinula detonsa</name>
    <dbReference type="NCBI Taxonomy" id="2804962"/>
    <lineage>
        <taxon>Eukaryota</taxon>
        <taxon>Fungi</taxon>
        <taxon>Dikarya</taxon>
        <taxon>Basidiomycota</taxon>
        <taxon>Agaricomycotina</taxon>
        <taxon>Agaricomycetes</taxon>
        <taxon>Agaricomycetidae</taxon>
        <taxon>Agaricales</taxon>
        <taxon>Marasmiineae</taxon>
        <taxon>Omphalotaceae</taxon>
        <taxon>Lentinula</taxon>
    </lineage>
</organism>
<name>A0A9W8NW33_9AGAR</name>
<dbReference type="EMBL" id="JANVFU010000011">
    <property type="protein sequence ID" value="KAJ3742027.1"/>
    <property type="molecule type" value="Genomic_DNA"/>
</dbReference>
<feature type="region of interest" description="Disordered" evidence="1">
    <location>
        <begin position="1"/>
        <end position="25"/>
    </location>
</feature>
<evidence type="ECO:0000313" key="2">
    <source>
        <dbReference type="EMBL" id="KAJ3742027.1"/>
    </source>
</evidence>
<evidence type="ECO:0000313" key="3">
    <source>
        <dbReference type="Proteomes" id="UP001142393"/>
    </source>
</evidence>
<dbReference type="Proteomes" id="UP001142393">
    <property type="component" value="Unassembled WGS sequence"/>
</dbReference>
<keyword evidence="3" id="KW-1185">Reference proteome</keyword>
<gene>
    <name evidence="2" type="ORF">DFH05DRAFT_1462075</name>
</gene>
<accession>A0A9W8NW33</accession>
<reference evidence="2 3" key="1">
    <citation type="journal article" date="2023" name="Proc. Natl. Acad. Sci. U.S.A.">
        <title>A global phylogenomic analysis of the shiitake genus Lentinula.</title>
        <authorList>
            <person name="Sierra-Patev S."/>
            <person name="Min B."/>
            <person name="Naranjo-Ortiz M."/>
            <person name="Looney B."/>
            <person name="Konkel Z."/>
            <person name="Slot J.C."/>
            <person name="Sakamoto Y."/>
            <person name="Steenwyk J.L."/>
            <person name="Rokas A."/>
            <person name="Carro J."/>
            <person name="Camarero S."/>
            <person name="Ferreira P."/>
            <person name="Molpeceres G."/>
            <person name="Ruiz-Duenas F.J."/>
            <person name="Serrano A."/>
            <person name="Henrissat B."/>
            <person name="Drula E."/>
            <person name="Hughes K.W."/>
            <person name="Mata J.L."/>
            <person name="Ishikawa N.K."/>
            <person name="Vargas-Isla R."/>
            <person name="Ushijima S."/>
            <person name="Smith C.A."/>
            <person name="Donoghue J."/>
            <person name="Ahrendt S."/>
            <person name="Andreopoulos W."/>
            <person name="He G."/>
            <person name="LaButti K."/>
            <person name="Lipzen A."/>
            <person name="Ng V."/>
            <person name="Riley R."/>
            <person name="Sandor L."/>
            <person name="Barry K."/>
            <person name="Martinez A.T."/>
            <person name="Xiao Y."/>
            <person name="Gibbons J.G."/>
            <person name="Terashima K."/>
            <person name="Grigoriev I.V."/>
            <person name="Hibbett D."/>
        </authorList>
    </citation>
    <scope>NUCLEOTIDE SEQUENCE [LARGE SCALE GENOMIC DNA]</scope>
    <source>
        <strain evidence="2 3">TFB7810</strain>
    </source>
</reference>
<feature type="compositionally biased region" description="Polar residues" evidence="1">
    <location>
        <begin position="8"/>
        <end position="24"/>
    </location>
</feature>
<comment type="caution">
    <text evidence="2">The sequence shown here is derived from an EMBL/GenBank/DDBJ whole genome shotgun (WGS) entry which is preliminary data.</text>
</comment>
<evidence type="ECO:0000256" key="1">
    <source>
        <dbReference type="SAM" id="MobiDB-lite"/>
    </source>
</evidence>
<sequence length="211" mass="23129">MAPPIVGNSKSSSMNKSQTTSIPTFSPRVALRPRIVPLYATTIPRHLRLSPGIHRTLVSKPVYMPYPASIPDGIDLPSSVLGSSSTSPPGSPLTPLDQDFGSSAPLEVHTNLIVPPTSRLTVPNAGWDPQVLVTYRKLARDAVDIELDYKIGLSTQDIDALNRARTRIENAIPEFKEHANHWGADLLLREQLKSKKDTIVKAKKRKGKDDN</sequence>
<proteinExistence type="predicted"/>
<protein>
    <submittedName>
        <fullName evidence="2">Uncharacterized protein</fullName>
    </submittedName>
</protein>
<dbReference type="AlphaFoldDB" id="A0A9W8NW33"/>